<sequence length="209" mass="23576">MSLEVYPASPADAPALTQVFYGAFRSHVDTAMFPNTPDGTEWWENVFSTAIARSVAGESNEIFFKVTEGSESGPIVAFAKWKRLTSPADHDRHEEQIVWPPSSDKELCDRFFWGMETQHEKWMGDRPHYYLDMLGVHPSYQGKGLGSKLLKWGLMRADAEGVEVYLAASPLGRPLYAKYGFREVDTFSPTPDYALVMMIRSPQGQEKAE</sequence>
<dbReference type="EMBL" id="MDDG01000011">
    <property type="protein sequence ID" value="OQE36980.1"/>
    <property type="molecule type" value="Genomic_DNA"/>
</dbReference>
<protein>
    <recommendedName>
        <fullName evidence="1">N-acetyltransferase domain-containing protein</fullName>
    </recommendedName>
</protein>
<dbReference type="PANTHER" id="PTHR42791">
    <property type="entry name" value="GNAT FAMILY ACETYLTRANSFERASE"/>
    <property type="match status" value="1"/>
</dbReference>
<dbReference type="STRING" id="36646.A0A1V6UEX9"/>
<keyword evidence="3" id="KW-1185">Reference proteome</keyword>
<accession>A0A1V6UEX9</accession>
<dbReference type="AlphaFoldDB" id="A0A1V6UEX9"/>
<dbReference type="Pfam" id="PF13508">
    <property type="entry name" value="Acetyltransf_7"/>
    <property type="match status" value="1"/>
</dbReference>
<evidence type="ECO:0000259" key="1">
    <source>
        <dbReference type="PROSITE" id="PS51186"/>
    </source>
</evidence>
<evidence type="ECO:0000313" key="3">
    <source>
        <dbReference type="Proteomes" id="UP000191500"/>
    </source>
</evidence>
<dbReference type="PANTHER" id="PTHR42791:SF17">
    <property type="entry name" value="ACETYLTRANSFERASE, GNAT FAMILY FAMILY (AFU_ORTHOLOGUE AFUA_8G05690)"/>
    <property type="match status" value="1"/>
</dbReference>
<gene>
    <name evidence="2" type="ORF">PENCOP_c011G02907</name>
</gene>
<name>A0A1V6UEX9_9EURO</name>
<dbReference type="GO" id="GO:0016747">
    <property type="term" value="F:acyltransferase activity, transferring groups other than amino-acyl groups"/>
    <property type="evidence" value="ECO:0007669"/>
    <property type="project" value="InterPro"/>
</dbReference>
<dbReference type="SUPFAM" id="SSF55729">
    <property type="entry name" value="Acyl-CoA N-acyltransferases (Nat)"/>
    <property type="match status" value="1"/>
</dbReference>
<evidence type="ECO:0000313" key="2">
    <source>
        <dbReference type="EMBL" id="OQE36980.1"/>
    </source>
</evidence>
<feature type="domain" description="N-acetyltransferase" evidence="1">
    <location>
        <begin position="64"/>
        <end position="202"/>
    </location>
</feature>
<dbReference type="InterPro" id="IPR016181">
    <property type="entry name" value="Acyl_CoA_acyltransferase"/>
</dbReference>
<dbReference type="InterPro" id="IPR000182">
    <property type="entry name" value="GNAT_dom"/>
</dbReference>
<dbReference type="PROSITE" id="PS51186">
    <property type="entry name" value="GNAT"/>
    <property type="match status" value="1"/>
</dbReference>
<reference evidence="3" key="1">
    <citation type="journal article" date="2017" name="Nat. Microbiol.">
        <title>Global analysis of biosynthetic gene clusters reveals vast potential of secondary metabolite production in Penicillium species.</title>
        <authorList>
            <person name="Nielsen J.C."/>
            <person name="Grijseels S."/>
            <person name="Prigent S."/>
            <person name="Ji B."/>
            <person name="Dainat J."/>
            <person name="Nielsen K.F."/>
            <person name="Frisvad J.C."/>
            <person name="Workman M."/>
            <person name="Nielsen J."/>
        </authorList>
    </citation>
    <scope>NUCLEOTIDE SEQUENCE [LARGE SCALE GENOMIC DNA]</scope>
    <source>
        <strain evidence="3">IBT 31321</strain>
    </source>
</reference>
<dbReference type="Gene3D" id="3.40.630.30">
    <property type="match status" value="1"/>
</dbReference>
<dbReference type="InterPro" id="IPR052523">
    <property type="entry name" value="Trichothecene_AcTrans"/>
</dbReference>
<comment type="caution">
    <text evidence="2">The sequence shown here is derived from an EMBL/GenBank/DDBJ whole genome shotgun (WGS) entry which is preliminary data.</text>
</comment>
<dbReference type="Proteomes" id="UP000191500">
    <property type="component" value="Unassembled WGS sequence"/>
</dbReference>
<proteinExistence type="predicted"/>
<organism evidence="2 3">
    <name type="scientific">Penicillium coprophilum</name>
    <dbReference type="NCBI Taxonomy" id="36646"/>
    <lineage>
        <taxon>Eukaryota</taxon>
        <taxon>Fungi</taxon>
        <taxon>Dikarya</taxon>
        <taxon>Ascomycota</taxon>
        <taxon>Pezizomycotina</taxon>
        <taxon>Eurotiomycetes</taxon>
        <taxon>Eurotiomycetidae</taxon>
        <taxon>Eurotiales</taxon>
        <taxon>Aspergillaceae</taxon>
        <taxon>Penicillium</taxon>
    </lineage>
</organism>
<dbReference type="CDD" id="cd04301">
    <property type="entry name" value="NAT_SF"/>
    <property type="match status" value="1"/>
</dbReference>